<dbReference type="InterPro" id="IPR004131">
    <property type="entry name" value="PPase-energised_H-pump"/>
</dbReference>
<feature type="transmembrane region" description="Helical" evidence="10">
    <location>
        <begin position="649"/>
        <end position="671"/>
    </location>
</feature>
<organism evidence="11 12">
    <name type="scientific">Galdieria yellowstonensis</name>
    <dbReference type="NCBI Taxonomy" id="3028027"/>
    <lineage>
        <taxon>Eukaryota</taxon>
        <taxon>Rhodophyta</taxon>
        <taxon>Bangiophyceae</taxon>
        <taxon>Galdieriales</taxon>
        <taxon>Galdieriaceae</taxon>
        <taxon>Galdieria</taxon>
    </lineage>
</organism>
<dbReference type="Pfam" id="PF03030">
    <property type="entry name" value="H_PPase"/>
    <property type="match status" value="1"/>
</dbReference>
<evidence type="ECO:0000256" key="1">
    <source>
        <dbReference type="ARBA" id="ARBA00004127"/>
    </source>
</evidence>
<comment type="caution">
    <text evidence="11">The sequence shown here is derived from an EMBL/GenBank/DDBJ whole genome shotgun (WGS) entry which is preliminary data.</text>
</comment>
<proteinExistence type="inferred from homology"/>
<feature type="transmembrane region" description="Helical" evidence="10">
    <location>
        <begin position="84"/>
        <end position="102"/>
    </location>
</feature>
<keyword evidence="7 10" id="KW-1133">Transmembrane helix</keyword>
<keyword evidence="6" id="KW-1278">Translocase</keyword>
<protein>
    <recommendedName>
        <fullName evidence="2">H(+)-exporting diphosphatase</fullName>
        <ecNumber evidence="2">7.1.3.1</ecNumber>
    </recommendedName>
</protein>
<feature type="transmembrane region" description="Helical" evidence="10">
    <location>
        <begin position="114"/>
        <end position="138"/>
    </location>
</feature>
<keyword evidence="3" id="KW-0813">Transport</keyword>
<dbReference type="NCBIfam" id="TIGR01104">
    <property type="entry name" value="V_PPase"/>
    <property type="match status" value="1"/>
</dbReference>
<sequence length="771" mass="82351">MKMWFPRKLLFVPLFLSSFCLLFFPSQIGVTLFTTSLVAFLSIWICYVFAKQVLAFEEGSELARKIAEAVKEGSTGFLRVQVKTITRFSFVCAFVIFFAYLSRNPPRDSSISSFQMALITVFCFLTGAACSAAVGYLGMCMSVRANSRVAFCAGKSYELGLNICLRSGAVTALLVVALCLLGIVFLFSVLYLVLPITYDRIPFLLVGYGFGASFVALFAQLGGGIYTKAADVGADIIGKIERDIPEDDPRNPATIADLVGDNVGDCAGRGSDLFESIAAEIISAMILGAVLAQRTNVTSGMGFILFPLGLHASDLIVSTIGILSIRARRISNSYPDVESQQSKSSVNEHESPFSTLFRGYKISIALAAICIIVLARLFLHSPDAPHAWWHFALCGMIGLLCAVAFIKITEYYTDSQYEPVRLIAEASTSGHGTNVIVGLSVGMISVGLFCIIICVALVVTYRLGQESGLIDRVSNAPTGGVFGTAIATMGMLSTAVYILAMDMFGPIADNAGGIVEMSGMHGASREVTDKLDSVGNTTKAITKGYAIGSAALASFLLFSAFLDEIRDYTGRMLETIDLSIPEVFVSGFFGSLVVYVFSGYTMKAVGIAAQAVVAEVRRQISNSKILSGEEAPDYQACVAIVTKESLKQMITPGGIAIFSPIVVGYVFRFMYPYDVDPLLPTKCVAAFLMFATSSGVLMSLFLSIGGGAFDNAKKYIETGVFGGKGSDAHKAAVTGDTVGDPMKDTAGPALHIFIKLIATVSLVLGPTFVRN</sequence>
<evidence type="ECO:0000256" key="2">
    <source>
        <dbReference type="ARBA" id="ARBA00013242"/>
    </source>
</evidence>
<feature type="transmembrane region" description="Helical" evidence="10">
    <location>
        <begin position="583"/>
        <end position="602"/>
    </location>
</feature>
<evidence type="ECO:0000256" key="10">
    <source>
        <dbReference type="SAM" id="Phobius"/>
    </source>
</evidence>
<keyword evidence="5" id="KW-0460">Magnesium</keyword>
<evidence type="ECO:0000256" key="6">
    <source>
        <dbReference type="ARBA" id="ARBA00022967"/>
    </source>
</evidence>
<evidence type="ECO:0000256" key="3">
    <source>
        <dbReference type="ARBA" id="ARBA00022448"/>
    </source>
</evidence>
<keyword evidence="8" id="KW-0406">Ion transport</keyword>
<feature type="transmembrane region" description="Helical" evidence="10">
    <location>
        <begin position="169"/>
        <end position="194"/>
    </location>
</feature>
<accession>A0AAV9IDU1</accession>
<feature type="transmembrane region" description="Helical" evidence="10">
    <location>
        <begin position="683"/>
        <end position="704"/>
    </location>
</feature>
<comment type="subcellular location">
    <subcellularLocation>
        <location evidence="1">Endomembrane system</location>
        <topology evidence="1">Multi-pass membrane protein</topology>
    </subcellularLocation>
</comment>
<evidence type="ECO:0000256" key="4">
    <source>
        <dbReference type="ARBA" id="ARBA00022692"/>
    </source>
</evidence>
<name>A0AAV9IDU1_9RHOD</name>
<keyword evidence="12" id="KW-1185">Reference proteome</keyword>
<feature type="transmembrane region" description="Helical" evidence="10">
    <location>
        <begin position="200"/>
        <end position="219"/>
    </location>
</feature>
<dbReference type="PANTHER" id="PTHR31998">
    <property type="entry name" value="K(+)-INSENSITIVE PYROPHOSPHATE-ENERGIZED PROTON PUMP"/>
    <property type="match status" value="1"/>
</dbReference>
<dbReference type="Proteomes" id="UP001300502">
    <property type="component" value="Unassembled WGS sequence"/>
</dbReference>
<evidence type="ECO:0000256" key="9">
    <source>
        <dbReference type="ARBA" id="ARBA00023136"/>
    </source>
</evidence>
<dbReference type="EC" id="7.1.3.1" evidence="2"/>
<dbReference type="PIRSF" id="PIRSF001265">
    <property type="entry name" value="H+-PPase"/>
    <property type="match status" value="1"/>
</dbReference>
<feature type="transmembrane region" description="Helical" evidence="10">
    <location>
        <begin position="749"/>
        <end position="769"/>
    </location>
</feature>
<dbReference type="EMBL" id="JANCYU010000032">
    <property type="protein sequence ID" value="KAK4525645.1"/>
    <property type="molecule type" value="Genomic_DNA"/>
</dbReference>
<keyword evidence="9 10" id="KW-0472">Membrane</keyword>
<evidence type="ECO:0000256" key="7">
    <source>
        <dbReference type="ARBA" id="ARBA00022989"/>
    </source>
</evidence>
<gene>
    <name evidence="11" type="ORF">GAYE_SCF15G3554</name>
</gene>
<feature type="transmembrane region" description="Helical" evidence="10">
    <location>
        <begin position="303"/>
        <end position="325"/>
    </location>
</feature>
<dbReference type="GO" id="GO:0016020">
    <property type="term" value="C:membrane"/>
    <property type="evidence" value="ECO:0007669"/>
    <property type="project" value="InterPro"/>
</dbReference>
<keyword evidence="4 10" id="KW-0812">Transmembrane</keyword>
<evidence type="ECO:0000256" key="5">
    <source>
        <dbReference type="ARBA" id="ARBA00022842"/>
    </source>
</evidence>
<feature type="transmembrane region" description="Helical" evidence="10">
    <location>
        <begin position="30"/>
        <end position="50"/>
    </location>
</feature>
<dbReference type="HAMAP" id="MF_01129">
    <property type="entry name" value="PPase_energized_pump"/>
    <property type="match status" value="1"/>
</dbReference>
<feature type="transmembrane region" description="Helical" evidence="10">
    <location>
        <begin position="544"/>
        <end position="562"/>
    </location>
</feature>
<dbReference type="GO" id="GO:0009678">
    <property type="term" value="F:diphosphate hydrolysis-driven proton transmembrane transporter activity"/>
    <property type="evidence" value="ECO:0007669"/>
    <property type="project" value="UniProtKB-EC"/>
</dbReference>
<feature type="transmembrane region" description="Helical" evidence="10">
    <location>
        <begin position="435"/>
        <end position="459"/>
    </location>
</feature>
<dbReference type="NCBIfam" id="NF001953">
    <property type="entry name" value="PRK00733.2-1"/>
    <property type="match status" value="1"/>
</dbReference>
<dbReference type="NCBIfam" id="NF001960">
    <property type="entry name" value="PRK00733.3-5"/>
    <property type="match status" value="1"/>
</dbReference>
<dbReference type="AlphaFoldDB" id="A0AAV9IDU1"/>
<evidence type="ECO:0000313" key="11">
    <source>
        <dbReference type="EMBL" id="KAK4525645.1"/>
    </source>
</evidence>
<feature type="transmembrane region" description="Helical" evidence="10">
    <location>
        <begin position="386"/>
        <end position="406"/>
    </location>
</feature>
<dbReference type="GO" id="GO:0004427">
    <property type="term" value="F:inorganic diphosphate phosphatase activity"/>
    <property type="evidence" value="ECO:0007669"/>
    <property type="project" value="InterPro"/>
</dbReference>
<feature type="transmembrane region" description="Helical" evidence="10">
    <location>
        <begin position="480"/>
        <end position="500"/>
    </location>
</feature>
<reference evidence="11 12" key="1">
    <citation type="submission" date="2022-07" db="EMBL/GenBank/DDBJ databases">
        <title>Genome-wide signatures of adaptation to extreme environments.</title>
        <authorList>
            <person name="Cho C.H."/>
            <person name="Yoon H.S."/>
        </authorList>
    </citation>
    <scope>NUCLEOTIDE SEQUENCE [LARGE SCALE GENOMIC DNA]</scope>
    <source>
        <strain evidence="11 12">108.79 E11</strain>
    </source>
</reference>
<feature type="transmembrane region" description="Helical" evidence="10">
    <location>
        <begin position="360"/>
        <end position="379"/>
    </location>
</feature>
<evidence type="ECO:0000256" key="8">
    <source>
        <dbReference type="ARBA" id="ARBA00023065"/>
    </source>
</evidence>
<dbReference type="GO" id="GO:0012505">
    <property type="term" value="C:endomembrane system"/>
    <property type="evidence" value="ECO:0007669"/>
    <property type="project" value="UniProtKB-SubCell"/>
</dbReference>
<evidence type="ECO:0000313" key="12">
    <source>
        <dbReference type="Proteomes" id="UP001300502"/>
    </source>
</evidence>